<accession>A0A8S5SJG4</accession>
<protein>
    <submittedName>
        <fullName evidence="1">Uncharacterized protein</fullName>
    </submittedName>
</protein>
<dbReference type="EMBL" id="BK032600">
    <property type="protein sequence ID" value="DAF50698.1"/>
    <property type="molecule type" value="Genomic_DNA"/>
</dbReference>
<evidence type="ECO:0000313" key="1">
    <source>
        <dbReference type="EMBL" id="DAF50698.1"/>
    </source>
</evidence>
<reference evidence="1" key="1">
    <citation type="journal article" date="2021" name="Proc. Natl. Acad. Sci. U.S.A.">
        <title>A Catalog of Tens of Thousands of Viruses from Human Metagenomes Reveals Hidden Associations with Chronic Diseases.</title>
        <authorList>
            <person name="Tisza M.J."/>
            <person name="Buck C.B."/>
        </authorList>
    </citation>
    <scope>NUCLEOTIDE SEQUENCE</scope>
    <source>
        <strain evidence="1">Ct04y17</strain>
    </source>
</reference>
<sequence length="39" mass="4560">MLVCHTWCYLFWNERRLNGIIIGGVLHEIVESFNIIVGN</sequence>
<name>A0A8S5SJG4_9CAUD</name>
<organism evidence="1">
    <name type="scientific">Myoviridae sp. ct04y17</name>
    <dbReference type="NCBI Taxonomy" id="2827652"/>
    <lineage>
        <taxon>Viruses</taxon>
        <taxon>Duplodnaviria</taxon>
        <taxon>Heunggongvirae</taxon>
        <taxon>Uroviricota</taxon>
        <taxon>Caudoviricetes</taxon>
    </lineage>
</organism>
<proteinExistence type="predicted"/>